<evidence type="ECO:0000313" key="2">
    <source>
        <dbReference type="Proteomes" id="UP000309997"/>
    </source>
</evidence>
<comment type="caution">
    <text evidence="1">The sequence shown here is derived from an EMBL/GenBank/DDBJ whole genome shotgun (WGS) entry which is preliminary data.</text>
</comment>
<keyword evidence="2" id="KW-1185">Reference proteome</keyword>
<gene>
    <name evidence="1" type="ORF">D5086_030010</name>
</gene>
<organism evidence="1 2">
    <name type="scientific">Populus alba</name>
    <name type="common">White poplar</name>
    <dbReference type="NCBI Taxonomy" id="43335"/>
    <lineage>
        <taxon>Eukaryota</taxon>
        <taxon>Viridiplantae</taxon>
        <taxon>Streptophyta</taxon>
        <taxon>Embryophyta</taxon>
        <taxon>Tracheophyta</taxon>
        <taxon>Spermatophyta</taxon>
        <taxon>Magnoliopsida</taxon>
        <taxon>eudicotyledons</taxon>
        <taxon>Gunneridae</taxon>
        <taxon>Pentapetalae</taxon>
        <taxon>rosids</taxon>
        <taxon>fabids</taxon>
        <taxon>Malpighiales</taxon>
        <taxon>Salicaceae</taxon>
        <taxon>Saliceae</taxon>
        <taxon>Populus</taxon>
    </lineage>
</organism>
<reference evidence="1 2" key="1">
    <citation type="journal article" date="2024" name="Plant Biotechnol. J.">
        <title>Genome and CRISPR/Cas9 system of a widespread forest tree (Populus alba) in the world.</title>
        <authorList>
            <person name="Liu Y.J."/>
            <person name="Jiang P.F."/>
            <person name="Han X.M."/>
            <person name="Li X.Y."/>
            <person name="Wang H.M."/>
            <person name="Wang Y.J."/>
            <person name="Wang X.X."/>
            <person name="Zeng Q.Y."/>
        </authorList>
    </citation>
    <scope>NUCLEOTIDE SEQUENCE [LARGE SCALE GENOMIC DNA]</scope>
    <source>
        <strain evidence="2">cv. PAL-ZL1</strain>
    </source>
</reference>
<evidence type="ECO:0000313" key="1">
    <source>
        <dbReference type="EMBL" id="KAL3567359.1"/>
    </source>
</evidence>
<accession>A0ACC4AM94</accession>
<dbReference type="EMBL" id="RCHU02000017">
    <property type="protein sequence ID" value="KAL3567359.1"/>
    <property type="molecule type" value="Genomic_DNA"/>
</dbReference>
<sequence>MASFAPAPAPVLGEIEKGYGLFGEGSGTSPRKETSTTTTTTTTAVDENELLNEELDGVPFDKKTKYVSNVGYTEFQIPDITIRARKHLTHAVVSFRHRPYLEFNPEHRTTKKSNLLFSFLFYSDSHGGMFKNKRECRKSDIKHSCHQSVAYTESTLPLAGVT</sequence>
<name>A0ACC4AM94_POPAL</name>
<protein>
    <submittedName>
        <fullName evidence="1">Uncharacterized protein</fullName>
    </submittedName>
</protein>
<proteinExistence type="predicted"/>
<dbReference type="Proteomes" id="UP000309997">
    <property type="component" value="Unassembled WGS sequence"/>
</dbReference>